<dbReference type="SUPFAM" id="SSF56645">
    <property type="entry name" value="Acyl-CoA dehydrogenase NM domain-like"/>
    <property type="match status" value="1"/>
</dbReference>
<dbReference type="GO" id="GO:0033539">
    <property type="term" value="P:fatty acid beta-oxidation using acyl-CoA dehydrogenase"/>
    <property type="evidence" value="ECO:0007669"/>
    <property type="project" value="InterPro"/>
</dbReference>
<dbReference type="UniPathway" id="UPA00659"/>
<dbReference type="GO" id="GO:0050660">
    <property type="term" value="F:flavin adenine dinucleotide binding"/>
    <property type="evidence" value="ECO:0007669"/>
    <property type="project" value="InterPro"/>
</dbReference>
<evidence type="ECO:0000256" key="3">
    <source>
        <dbReference type="ARBA" id="ARBA00009347"/>
    </source>
</evidence>
<dbReference type="Gene3D" id="1.20.140.10">
    <property type="entry name" value="Butyryl-CoA Dehydrogenase, subunit A, domain 3"/>
    <property type="match status" value="1"/>
</dbReference>
<keyword evidence="8" id="KW-0274">FAD</keyword>
<keyword evidence="18" id="KW-1185">Reference proteome</keyword>
<evidence type="ECO:0000256" key="9">
    <source>
        <dbReference type="ARBA" id="ARBA00023002"/>
    </source>
</evidence>
<sequence length="828" mass="89819">MSTLLIILLAIIGLLVVMRREAGAKAALAVLVVLGVVGLALGAAVIGTVLLIGAAVTAIAGLPALRRQWLTPRIFAIFKKVAPKVSDTERTALEAGSVSWDGELFSGKPQWENLLAFKDDGLRDDEQAFLDKQCTQAAGMCNAWDIARERADLPQALWDYLKKEGFFGMIIPKEYGGLGFSAKAQSMVLQKLSFNETLMVTVGVPNSLGPGELLLKYGTDEQKNHYLPRLADGREIPCFGLTGPRAGSDATSLPDTGIVCKQIVDGKEVLGVRLNFEKRWITLAPIATVVGLAFRLFDPDKLISEEEDRGITLALIPRETEGMDIGRRHHPIGSPFMNGPIKGKDVFVPLDTIIGGKEMVGEGWRMLVECLSIGRCITLPSGATGIGRYALGWSGGFTRIRRQFNVPVAEMEGVQEPLARIASLAYISAATVYQTANLIDHGEKPAVPSAILKSQLTEFQRVLLSDAMDVHGGKAVTLGPRNYIGIGYSANPVAITVEGANIMTRNLMIFGQGAIRCHPYVLEELAAKDANDVKAFDNAFFGHAGMIFGNAARAFTQGLGLGKPAVPFEGPAKAYAEDIARLSAGFSLCADAAMASLGSSLKKREMISARLGDVLSNLYLASMVLKQWQSSDKVDGEEALLHYSCRFLLQRAEQAFVEIFDNLPNRALGKALKVMVMPTGRRWNKPHDDLARAIAQRVSTHSALRSKLIDNTWSQDGEVRNPLARYNALLADYERAEALYRTVNKAYAKGELPPTALHPEQRIEAGLEKGLISAEDAQFMRTFEAEVLEMLTVDDFAYDAFANDKSTLIDHNAKVSKSAAAQPEAETS</sequence>
<dbReference type="NCBIfam" id="NF007000">
    <property type="entry name" value="PRK09463.1"/>
    <property type="match status" value="1"/>
</dbReference>
<evidence type="ECO:0000256" key="12">
    <source>
        <dbReference type="SAM" id="Phobius"/>
    </source>
</evidence>
<dbReference type="InterPro" id="IPR036250">
    <property type="entry name" value="AcylCo_DH-like_C"/>
</dbReference>
<feature type="domain" description="Acyl-CoA oxidase/dehydrogenase middle" evidence="14">
    <location>
        <begin position="238"/>
        <end position="337"/>
    </location>
</feature>
<evidence type="ECO:0000313" key="17">
    <source>
        <dbReference type="EMBL" id="NOG32154.1"/>
    </source>
</evidence>
<evidence type="ECO:0000259" key="15">
    <source>
        <dbReference type="Pfam" id="PF02771"/>
    </source>
</evidence>
<dbReference type="InterPro" id="IPR006091">
    <property type="entry name" value="Acyl-CoA_Oxase/DH_mid-dom"/>
</dbReference>
<comment type="catalytic activity">
    <reaction evidence="11">
        <text>a long-chain 2,3-saturated fatty acyl-CoA + oxidized [electron-transfer flavoprotein] + H(+) = a long-chain (2E)-enoyl-CoA + reduced [electron-transfer flavoprotein]</text>
        <dbReference type="Rhea" id="RHEA:17721"/>
        <dbReference type="Rhea" id="RHEA-COMP:10685"/>
        <dbReference type="Rhea" id="RHEA-COMP:10686"/>
        <dbReference type="ChEBI" id="CHEBI:15378"/>
        <dbReference type="ChEBI" id="CHEBI:57692"/>
        <dbReference type="ChEBI" id="CHEBI:58307"/>
        <dbReference type="ChEBI" id="CHEBI:83721"/>
        <dbReference type="ChEBI" id="CHEBI:83727"/>
        <dbReference type="EC" id="1.3.8.8"/>
    </reaction>
</comment>
<evidence type="ECO:0000256" key="2">
    <source>
        <dbReference type="ARBA" id="ARBA00005005"/>
    </source>
</evidence>
<dbReference type="InterPro" id="IPR013786">
    <property type="entry name" value="AcylCoA_DH/ox_N"/>
</dbReference>
<comment type="pathway">
    <text evidence="2">Lipid metabolism; fatty acid beta-oxidation.</text>
</comment>
<name>A0A7Y3TY08_9GAMM</name>
<comment type="similarity">
    <text evidence="3">Belongs to the acyl-CoA dehydrogenase family.</text>
</comment>
<evidence type="ECO:0000256" key="4">
    <source>
        <dbReference type="ARBA" id="ARBA00012033"/>
    </source>
</evidence>
<keyword evidence="7" id="KW-0285">Flavoprotein</keyword>
<evidence type="ECO:0000256" key="8">
    <source>
        <dbReference type="ARBA" id="ARBA00022827"/>
    </source>
</evidence>
<evidence type="ECO:0000256" key="5">
    <source>
        <dbReference type="ARBA" id="ARBA00012040"/>
    </source>
</evidence>
<dbReference type="PANTHER" id="PTHR48083">
    <property type="entry name" value="MEDIUM-CHAIN SPECIFIC ACYL-COA DEHYDROGENASE, MITOCHONDRIAL-RELATED"/>
    <property type="match status" value="1"/>
</dbReference>
<dbReference type="Pfam" id="PF00441">
    <property type="entry name" value="Acyl-CoA_dh_1"/>
    <property type="match status" value="1"/>
</dbReference>
<dbReference type="GO" id="GO:0005737">
    <property type="term" value="C:cytoplasm"/>
    <property type="evidence" value="ECO:0007669"/>
    <property type="project" value="TreeGrafter"/>
</dbReference>
<evidence type="ECO:0000259" key="16">
    <source>
        <dbReference type="Pfam" id="PF09317"/>
    </source>
</evidence>
<proteinExistence type="inferred from homology"/>
<organism evidence="17 18">
    <name type="scientific">Vreelandella azerica</name>
    <dbReference type="NCBI Taxonomy" id="2732867"/>
    <lineage>
        <taxon>Bacteria</taxon>
        <taxon>Pseudomonadati</taxon>
        <taxon>Pseudomonadota</taxon>
        <taxon>Gammaproteobacteria</taxon>
        <taxon>Oceanospirillales</taxon>
        <taxon>Halomonadaceae</taxon>
        <taxon>Vreelandella</taxon>
    </lineage>
</organism>
<dbReference type="Pfam" id="PF02770">
    <property type="entry name" value="Acyl-CoA_dh_M"/>
    <property type="match status" value="1"/>
</dbReference>
<dbReference type="InterPro" id="IPR009100">
    <property type="entry name" value="AcylCoA_DH/oxidase_NM_dom_sf"/>
</dbReference>
<dbReference type="Pfam" id="PF09317">
    <property type="entry name" value="ACDH_C"/>
    <property type="match status" value="1"/>
</dbReference>
<evidence type="ECO:0000256" key="10">
    <source>
        <dbReference type="ARBA" id="ARBA00047882"/>
    </source>
</evidence>
<protein>
    <recommendedName>
        <fullName evidence="6">Acyl-coenzyme A dehydrogenase</fullName>
        <ecNumber evidence="4">1.3.8.7</ecNumber>
        <ecNumber evidence="5">1.3.8.8</ecNumber>
    </recommendedName>
</protein>
<dbReference type="PANTHER" id="PTHR48083:SF18">
    <property type="entry name" value="ACYL-COENZYME A DEHYDROGENASE"/>
    <property type="match status" value="1"/>
</dbReference>
<evidence type="ECO:0000256" key="6">
    <source>
        <dbReference type="ARBA" id="ARBA00020144"/>
    </source>
</evidence>
<feature type="domain" description="Acyl-CoA dehydrogenase C-terminal bacterial-type" evidence="16">
    <location>
        <begin position="515"/>
        <end position="796"/>
    </location>
</feature>
<dbReference type="Proteomes" id="UP000588806">
    <property type="component" value="Unassembled WGS sequence"/>
</dbReference>
<feature type="transmembrane region" description="Helical" evidence="12">
    <location>
        <begin position="29"/>
        <end position="62"/>
    </location>
</feature>
<comment type="caution">
    <text evidence="17">The sequence shown here is derived from an EMBL/GenBank/DDBJ whole genome shotgun (WGS) entry which is preliminary data.</text>
</comment>
<reference evidence="17 18" key="2">
    <citation type="submission" date="2020-06" db="EMBL/GenBank/DDBJ databases">
        <title>Halomonas songnenensis sp. nov., a moderately halophilic bacterium isolated from saline and alkaline soils.</title>
        <authorList>
            <person name="Jiang J."/>
            <person name="Pan Y."/>
        </authorList>
    </citation>
    <scope>NUCLEOTIDE SEQUENCE [LARGE SCALE GENOMIC DNA]</scope>
    <source>
        <strain evidence="17 18">TBZ9</strain>
    </source>
</reference>
<feature type="domain" description="Acyl-CoA dehydrogenase/oxidase C-terminal" evidence="13">
    <location>
        <begin position="361"/>
        <end position="501"/>
    </location>
</feature>
<evidence type="ECO:0000256" key="1">
    <source>
        <dbReference type="ARBA" id="ARBA00001974"/>
    </source>
</evidence>
<evidence type="ECO:0000259" key="13">
    <source>
        <dbReference type="Pfam" id="PF00441"/>
    </source>
</evidence>
<comment type="cofactor">
    <cofactor evidence="1">
        <name>FAD</name>
        <dbReference type="ChEBI" id="CHEBI:57692"/>
    </cofactor>
</comment>
<feature type="domain" description="Acyl-CoA dehydrogenase/oxidase N-terminal" evidence="15">
    <location>
        <begin position="122"/>
        <end position="233"/>
    </location>
</feature>
<keyword evidence="9" id="KW-0560">Oxidoreductase</keyword>
<accession>A0A7Y3TY08</accession>
<dbReference type="Gene3D" id="2.40.110.10">
    <property type="entry name" value="Butyryl-CoA Dehydrogenase, subunit A, domain 2"/>
    <property type="match status" value="1"/>
</dbReference>
<dbReference type="GO" id="GO:0004466">
    <property type="term" value="F:long-chain fatty acyl-CoA dehydrogenase activity"/>
    <property type="evidence" value="ECO:0007669"/>
    <property type="project" value="UniProtKB-EC"/>
</dbReference>
<dbReference type="Gene3D" id="1.10.540.10">
    <property type="entry name" value="Acyl-CoA dehydrogenase/oxidase, N-terminal domain"/>
    <property type="match status" value="1"/>
</dbReference>
<dbReference type="SUPFAM" id="SSF47203">
    <property type="entry name" value="Acyl-CoA dehydrogenase C-terminal domain-like"/>
    <property type="match status" value="1"/>
</dbReference>
<dbReference type="AlphaFoldDB" id="A0A7Y3TY08"/>
<dbReference type="InterPro" id="IPR009075">
    <property type="entry name" value="AcylCo_DH/oxidase_C"/>
</dbReference>
<evidence type="ECO:0000256" key="7">
    <source>
        <dbReference type="ARBA" id="ARBA00022630"/>
    </source>
</evidence>
<evidence type="ECO:0000313" key="18">
    <source>
        <dbReference type="Proteomes" id="UP000588806"/>
    </source>
</evidence>
<gene>
    <name evidence="17" type="ORF">HLB35_11035</name>
</gene>
<dbReference type="RefSeq" id="WP_171702614.1">
    <property type="nucleotide sequence ID" value="NZ_JABFHI010000004.1"/>
</dbReference>
<dbReference type="EMBL" id="JABFHI010000004">
    <property type="protein sequence ID" value="NOG32154.1"/>
    <property type="molecule type" value="Genomic_DNA"/>
</dbReference>
<dbReference type="InterPro" id="IPR050741">
    <property type="entry name" value="Acyl-CoA_dehydrogenase"/>
</dbReference>
<dbReference type="GO" id="GO:0070991">
    <property type="term" value="F:medium-chain fatty acyl-CoA dehydrogenase activity"/>
    <property type="evidence" value="ECO:0007669"/>
    <property type="project" value="UniProtKB-EC"/>
</dbReference>
<dbReference type="NCBIfam" id="NF009586">
    <property type="entry name" value="PRK13026.1"/>
    <property type="match status" value="1"/>
</dbReference>
<dbReference type="InterPro" id="IPR046373">
    <property type="entry name" value="Acyl-CoA_Oxase/DH_mid-dom_sf"/>
</dbReference>
<evidence type="ECO:0000256" key="11">
    <source>
        <dbReference type="ARBA" id="ARBA00049247"/>
    </source>
</evidence>
<dbReference type="InterPro" id="IPR037069">
    <property type="entry name" value="AcylCoA_DH/ox_N_sf"/>
</dbReference>
<evidence type="ECO:0000259" key="14">
    <source>
        <dbReference type="Pfam" id="PF02770"/>
    </source>
</evidence>
<dbReference type="InterPro" id="IPR015396">
    <property type="entry name" value="FadE_C"/>
</dbReference>
<dbReference type="EC" id="1.3.8.7" evidence="4"/>
<keyword evidence="12" id="KW-1133">Transmembrane helix</keyword>
<dbReference type="Pfam" id="PF02771">
    <property type="entry name" value="Acyl-CoA_dh_N"/>
    <property type="match status" value="1"/>
</dbReference>
<dbReference type="EC" id="1.3.8.8" evidence="5"/>
<reference evidence="17 18" key="1">
    <citation type="submission" date="2020-05" db="EMBL/GenBank/DDBJ databases">
        <authorList>
            <person name="Ruan W."/>
            <person name="Jeon C.O."/>
            <person name="Chun B.H."/>
        </authorList>
    </citation>
    <scope>NUCLEOTIDE SEQUENCE [LARGE SCALE GENOMIC DNA]</scope>
    <source>
        <strain evidence="17 18">TBZ9</strain>
    </source>
</reference>
<keyword evidence="12" id="KW-0812">Transmembrane</keyword>
<comment type="catalytic activity">
    <reaction evidence="10">
        <text>a medium-chain 2,3-saturated fatty acyl-CoA + oxidized [electron-transfer flavoprotein] + H(+) = a medium-chain (2E)-enoyl-CoA + reduced [electron-transfer flavoprotein]</text>
        <dbReference type="Rhea" id="RHEA:14477"/>
        <dbReference type="Rhea" id="RHEA-COMP:10685"/>
        <dbReference type="Rhea" id="RHEA-COMP:10686"/>
        <dbReference type="ChEBI" id="CHEBI:15378"/>
        <dbReference type="ChEBI" id="CHEBI:57692"/>
        <dbReference type="ChEBI" id="CHEBI:58307"/>
        <dbReference type="ChEBI" id="CHEBI:83723"/>
        <dbReference type="ChEBI" id="CHEBI:83726"/>
        <dbReference type="EC" id="1.3.8.7"/>
    </reaction>
</comment>
<keyword evidence="12" id="KW-0472">Membrane</keyword>